<protein>
    <submittedName>
        <fullName evidence="3">Aldo/keto reductase</fullName>
    </submittedName>
</protein>
<evidence type="ECO:0000313" key="4">
    <source>
        <dbReference type="Proteomes" id="UP001315278"/>
    </source>
</evidence>
<dbReference type="InterPro" id="IPR023210">
    <property type="entry name" value="NADP_OxRdtase_dom"/>
</dbReference>
<organism evidence="3 4">
    <name type="scientific">Bradyrhizobium jicamae</name>
    <dbReference type="NCBI Taxonomy" id="280332"/>
    <lineage>
        <taxon>Bacteria</taxon>
        <taxon>Pseudomonadati</taxon>
        <taxon>Pseudomonadota</taxon>
        <taxon>Alphaproteobacteria</taxon>
        <taxon>Hyphomicrobiales</taxon>
        <taxon>Nitrobacteraceae</taxon>
        <taxon>Bradyrhizobium</taxon>
    </lineage>
</organism>
<accession>A0ABS5FPE4</accession>
<gene>
    <name evidence="3" type="ORF">JQ615_24895</name>
</gene>
<feature type="domain" description="NADP-dependent oxidoreductase" evidence="2">
    <location>
        <begin position="20"/>
        <end position="309"/>
    </location>
</feature>
<name>A0ABS5FPE4_9BRAD</name>
<dbReference type="Pfam" id="PF00248">
    <property type="entry name" value="Aldo_ket_red"/>
    <property type="match status" value="1"/>
</dbReference>
<dbReference type="InterPro" id="IPR050791">
    <property type="entry name" value="Aldo-Keto_reductase"/>
</dbReference>
<dbReference type="CDD" id="cd19076">
    <property type="entry name" value="AKR_AKR13A_13D"/>
    <property type="match status" value="1"/>
</dbReference>
<dbReference type="Gene3D" id="3.20.20.100">
    <property type="entry name" value="NADP-dependent oxidoreductase domain"/>
    <property type="match status" value="1"/>
</dbReference>
<dbReference type="InterPro" id="IPR036812">
    <property type="entry name" value="NAD(P)_OxRdtase_dom_sf"/>
</dbReference>
<evidence type="ECO:0000256" key="1">
    <source>
        <dbReference type="ARBA" id="ARBA00023002"/>
    </source>
</evidence>
<reference evidence="4" key="1">
    <citation type="journal article" date="2021" name="ISME J.">
        <title>Evolutionary origin and ecological implication of a unique nif island in free-living Bradyrhizobium lineages.</title>
        <authorList>
            <person name="Tao J."/>
        </authorList>
    </citation>
    <scope>NUCLEOTIDE SEQUENCE [LARGE SCALE GENOMIC DNA]</scope>
    <source>
        <strain evidence="4">SZCCT0434</strain>
    </source>
</reference>
<keyword evidence="4" id="KW-1185">Reference proteome</keyword>
<dbReference type="EMBL" id="JAFCJH010000029">
    <property type="protein sequence ID" value="MBR0798629.1"/>
    <property type="molecule type" value="Genomic_DNA"/>
</dbReference>
<dbReference type="PANTHER" id="PTHR43625:SF40">
    <property type="entry name" value="ALDO-KETO REDUCTASE YAKC [NADP(+)]"/>
    <property type="match status" value="1"/>
</dbReference>
<dbReference type="RefSeq" id="WP_212493837.1">
    <property type="nucleotide sequence ID" value="NZ_JAFCJH010000029.1"/>
</dbReference>
<comment type="caution">
    <text evidence="3">The sequence shown here is derived from an EMBL/GenBank/DDBJ whole genome shotgun (WGS) entry which is preliminary data.</text>
</comment>
<proteinExistence type="predicted"/>
<dbReference type="SUPFAM" id="SSF51430">
    <property type="entry name" value="NAD(P)-linked oxidoreductase"/>
    <property type="match status" value="1"/>
</dbReference>
<evidence type="ECO:0000313" key="3">
    <source>
        <dbReference type="EMBL" id="MBR0798629.1"/>
    </source>
</evidence>
<dbReference type="PANTHER" id="PTHR43625">
    <property type="entry name" value="AFLATOXIN B1 ALDEHYDE REDUCTASE"/>
    <property type="match status" value="1"/>
</dbReference>
<evidence type="ECO:0000259" key="2">
    <source>
        <dbReference type="Pfam" id="PF00248"/>
    </source>
</evidence>
<sequence length="330" mass="35577">MTTTTLPHRKLGQNGPEVSAIGLGCMSLSGVYGANDDAATPDLIRHAIDQGIDILDSADLYGWGHNEELLGRSLKGLRDKVVIATKFGQVRTATGQGVDGRPAYVQQACEASLKRLGIDTIDLYYQHRIDPNVPIEDTVGAMARLVEQGKVRHLGLCEARPETIRRAHRVHGLAAVQTEYSLLYRREAEETLETTRALGIAFVAYSPLGRGFLTGQIQSQADIAGDRRGDHPRFAGDNFSRNRDLVGGIVAIARDKGCTPSQLVLAWLLAQGQDIVPIPGTKQRGRLEENIGALEVTLSPEDNARITAAIPPGAVAGERYPAGAMKAVYL</sequence>
<keyword evidence="1" id="KW-0560">Oxidoreductase</keyword>
<dbReference type="Proteomes" id="UP001315278">
    <property type="component" value="Unassembled WGS sequence"/>
</dbReference>